<feature type="transmembrane region" description="Helical" evidence="7">
    <location>
        <begin position="164"/>
        <end position="185"/>
    </location>
</feature>
<comment type="subcellular location">
    <subcellularLocation>
        <location evidence="1">Membrane</location>
    </subcellularLocation>
</comment>
<dbReference type="PROSITE" id="PS50939">
    <property type="entry name" value="CYTOCHROME_B561"/>
    <property type="match status" value="1"/>
</dbReference>
<keyword evidence="3 7" id="KW-0812">Transmembrane</keyword>
<dbReference type="STRING" id="1095630.A0A2J6T9Q3"/>
<gene>
    <name evidence="9" type="ORF">K444DRAFT_589795</name>
</gene>
<dbReference type="CDD" id="cd08760">
    <property type="entry name" value="Cyt_b561_FRRS1_like"/>
    <property type="match status" value="1"/>
</dbReference>
<evidence type="ECO:0000313" key="9">
    <source>
        <dbReference type="EMBL" id="PMD59764.1"/>
    </source>
</evidence>
<reference evidence="9 10" key="1">
    <citation type="submission" date="2016-04" db="EMBL/GenBank/DDBJ databases">
        <title>A degradative enzymes factory behind the ericoid mycorrhizal symbiosis.</title>
        <authorList>
            <consortium name="DOE Joint Genome Institute"/>
            <person name="Martino E."/>
            <person name="Morin E."/>
            <person name="Grelet G."/>
            <person name="Kuo A."/>
            <person name="Kohler A."/>
            <person name="Daghino S."/>
            <person name="Barry K."/>
            <person name="Choi C."/>
            <person name="Cichocki N."/>
            <person name="Clum A."/>
            <person name="Copeland A."/>
            <person name="Hainaut M."/>
            <person name="Haridas S."/>
            <person name="Labutti K."/>
            <person name="Lindquist E."/>
            <person name="Lipzen A."/>
            <person name="Khouja H.-R."/>
            <person name="Murat C."/>
            <person name="Ohm R."/>
            <person name="Olson A."/>
            <person name="Spatafora J."/>
            <person name="Veneault-Fourrey C."/>
            <person name="Henrissat B."/>
            <person name="Grigoriev I."/>
            <person name="Martin F."/>
            <person name="Perotto S."/>
        </authorList>
    </citation>
    <scope>NUCLEOTIDE SEQUENCE [LARGE SCALE GENOMIC DNA]</scope>
    <source>
        <strain evidence="9 10">E</strain>
    </source>
</reference>
<sequence>MAGLHGTPSLRTTAHVVHGITISVAIVLFFPLGGILLRTMQLHPTASPSAVKFHLYWQSTGMFILCAGFGLGCWLSYLHNELWNQGHEQMGTVIFALFLMQPILGLVHHRNYRKLIEKGDVDELRTMWWTRIHTWYGRSLIVLGVVCGGTGIQLAANWTIPQMLVYLVVAVVIAFIYVIVLWVWWGKGRGRKRLRLGTRSLEGLPLGLPGERLSLPLGWLGESARGSEEKVRSLREVDEEKMG</sequence>
<evidence type="ECO:0000256" key="4">
    <source>
        <dbReference type="ARBA" id="ARBA00022982"/>
    </source>
</evidence>
<keyword evidence="5 7" id="KW-1133">Transmembrane helix</keyword>
<dbReference type="OrthoDB" id="19261at2759"/>
<evidence type="ECO:0000256" key="7">
    <source>
        <dbReference type="SAM" id="Phobius"/>
    </source>
</evidence>
<feature type="transmembrane region" description="Helical" evidence="7">
    <location>
        <begin position="89"/>
        <end position="107"/>
    </location>
</feature>
<proteinExistence type="predicted"/>
<keyword evidence="2" id="KW-0813">Transport</keyword>
<dbReference type="PANTHER" id="PTHR47797">
    <property type="entry name" value="DEHYDROGENASE, PUTATIVE (AFU_ORTHOLOGUE AFUA_8G05805)-RELATED"/>
    <property type="match status" value="1"/>
</dbReference>
<keyword evidence="6 7" id="KW-0472">Membrane</keyword>
<dbReference type="GO" id="GO:0016020">
    <property type="term" value="C:membrane"/>
    <property type="evidence" value="ECO:0007669"/>
    <property type="project" value="UniProtKB-SubCell"/>
</dbReference>
<dbReference type="EMBL" id="KZ613811">
    <property type="protein sequence ID" value="PMD59764.1"/>
    <property type="molecule type" value="Genomic_DNA"/>
</dbReference>
<evidence type="ECO:0000256" key="2">
    <source>
        <dbReference type="ARBA" id="ARBA00022448"/>
    </source>
</evidence>
<keyword evidence="10" id="KW-1185">Reference proteome</keyword>
<accession>A0A2J6T9Q3</accession>
<dbReference type="RefSeq" id="XP_024736668.1">
    <property type="nucleotide sequence ID" value="XM_024878126.1"/>
</dbReference>
<dbReference type="InParanoid" id="A0A2J6T9Q3"/>
<dbReference type="Proteomes" id="UP000235371">
    <property type="component" value="Unassembled WGS sequence"/>
</dbReference>
<feature type="transmembrane region" description="Helical" evidence="7">
    <location>
        <begin position="57"/>
        <end position="77"/>
    </location>
</feature>
<name>A0A2J6T9Q3_9HELO</name>
<evidence type="ECO:0000256" key="5">
    <source>
        <dbReference type="ARBA" id="ARBA00022989"/>
    </source>
</evidence>
<feature type="domain" description="Cytochrome b561" evidence="8">
    <location>
        <begin position="1"/>
        <end position="185"/>
    </location>
</feature>
<feature type="transmembrane region" description="Helical" evidence="7">
    <location>
        <begin position="16"/>
        <end position="37"/>
    </location>
</feature>
<feature type="transmembrane region" description="Helical" evidence="7">
    <location>
        <begin position="135"/>
        <end position="158"/>
    </location>
</feature>
<protein>
    <recommendedName>
        <fullName evidence="8">Cytochrome b561 domain-containing protein</fullName>
    </recommendedName>
</protein>
<organism evidence="9 10">
    <name type="scientific">Hyaloscypha bicolor E</name>
    <dbReference type="NCBI Taxonomy" id="1095630"/>
    <lineage>
        <taxon>Eukaryota</taxon>
        <taxon>Fungi</taxon>
        <taxon>Dikarya</taxon>
        <taxon>Ascomycota</taxon>
        <taxon>Pezizomycotina</taxon>
        <taxon>Leotiomycetes</taxon>
        <taxon>Helotiales</taxon>
        <taxon>Hyaloscyphaceae</taxon>
        <taxon>Hyaloscypha</taxon>
        <taxon>Hyaloscypha bicolor</taxon>
    </lineage>
</organism>
<dbReference type="Gene3D" id="1.20.120.1770">
    <property type="match status" value="1"/>
</dbReference>
<evidence type="ECO:0000313" key="10">
    <source>
        <dbReference type="Proteomes" id="UP000235371"/>
    </source>
</evidence>
<dbReference type="AlphaFoldDB" id="A0A2J6T9Q3"/>
<dbReference type="InterPro" id="IPR006593">
    <property type="entry name" value="Cyt_b561/ferric_Rdtase_TM"/>
</dbReference>
<dbReference type="GeneID" id="36586203"/>
<evidence type="ECO:0000259" key="8">
    <source>
        <dbReference type="PROSITE" id="PS50939"/>
    </source>
</evidence>
<evidence type="ECO:0000256" key="3">
    <source>
        <dbReference type="ARBA" id="ARBA00022692"/>
    </source>
</evidence>
<keyword evidence="4" id="KW-0249">Electron transport</keyword>
<evidence type="ECO:0000256" key="1">
    <source>
        <dbReference type="ARBA" id="ARBA00004370"/>
    </source>
</evidence>
<evidence type="ECO:0000256" key="6">
    <source>
        <dbReference type="ARBA" id="ARBA00023136"/>
    </source>
</evidence>
<dbReference type="PANTHER" id="PTHR47797:SF1">
    <property type="entry name" value="CYTOCHROME B561 DOMAIN-CONTAINING PROTEIN-RELATED"/>
    <property type="match status" value="1"/>
</dbReference>